<dbReference type="SMART" id="SM00563">
    <property type="entry name" value="PlsC"/>
    <property type="match status" value="1"/>
</dbReference>
<dbReference type="InterPro" id="IPR002123">
    <property type="entry name" value="Plipid/glycerol_acylTrfase"/>
</dbReference>
<dbReference type="Proteomes" id="UP000234433">
    <property type="component" value="Unassembled WGS sequence"/>
</dbReference>
<keyword evidence="1" id="KW-0472">Membrane</keyword>
<evidence type="ECO:0000259" key="2">
    <source>
        <dbReference type="SMART" id="SM00563"/>
    </source>
</evidence>
<dbReference type="PANTHER" id="PTHR31605:SF0">
    <property type="entry name" value="GLYCEROL-3-PHOSPHATE O-ACYLTRANSFERASE 1"/>
    <property type="match status" value="1"/>
</dbReference>
<feature type="domain" description="Phospholipid/glycerol acyltransferase" evidence="2">
    <location>
        <begin position="69"/>
        <end position="193"/>
    </location>
</feature>
<accession>A0A2H1KV00</accession>
<proteinExistence type="predicted"/>
<evidence type="ECO:0000313" key="4">
    <source>
        <dbReference type="Proteomes" id="UP000234433"/>
    </source>
</evidence>
<evidence type="ECO:0000256" key="1">
    <source>
        <dbReference type="SAM" id="Phobius"/>
    </source>
</evidence>
<dbReference type="OrthoDB" id="3772582at2"/>
<organism evidence="3 4">
    <name type="scientific">Brevibacterium antiquum CNRZ 918</name>
    <dbReference type="NCBI Taxonomy" id="1255637"/>
    <lineage>
        <taxon>Bacteria</taxon>
        <taxon>Bacillati</taxon>
        <taxon>Actinomycetota</taxon>
        <taxon>Actinomycetes</taxon>
        <taxon>Micrococcales</taxon>
        <taxon>Brevibacteriaceae</taxon>
        <taxon>Brevibacterium</taxon>
    </lineage>
</organism>
<dbReference type="InterPro" id="IPR052744">
    <property type="entry name" value="GPAT/DAPAT"/>
</dbReference>
<keyword evidence="1" id="KW-0812">Transmembrane</keyword>
<name>A0A2H1KV00_9MICO</name>
<feature type="transmembrane region" description="Helical" evidence="1">
    <location>
        <begin position="314"/>
        <end position="336"/>
    </location>
</feature>
<dbReference type="AlphaFoldDB" id="A0A2H1KV00"/>
<sequence length="397" mass="42837">MSSKVDRPGDVRGAGGSLGWGHRFVNAAMRTLYFGRIPVLDLGEAGHALREGSASRDRSAHRVLRPRPRLIVSSHRNGAIDGHQVLAAFPQAQFLISIQLVRSWFLRLFIAGIPVVRPKDVERYNLDPASVASPVEAGCAHLRRGGDLGIFPEASSEWGHRPQPYKPGAARIACTLIDEGIDLEVIPVGLFYSTPDRFRSRAEVVCGTAVTIPARNGKDRSTWEAEVASAIGSGLDEVSVNCPDEQSFERIQAEALEDARSSASAPASFASAFLHQQKVVCQGERPGQVAQGRDAPPTRVDSAEVEVPARRFPVLRAIGFALMWLFAPVLAAGAFAGSRADGRNTVTFFRLLGGFAAVMVWVPVLVVAAFFWPLVIGIGTVSAVCGWLLLGLNRFRL</sequence>
<dbReference type="PANTHER" id="PTHR31605">
    <property type="entry name" value="GLYCEROL-3-PHOSPHATE O-ACYLTRANSFERASE 1"/>
    <property type="match status" value="1"/>
</dbReference>
<protein>
    <recommendedName>
        <fullName evidence="2">Phospholipid/glycerol acyltransferase domain-containing protein</fullName>
    </recommendedName>
</protein>
<dbReference type="GO" id="GO:0004366">
    <property type="term" value="F:glycerol-3-phosphate O-acyltransferase activity"/>
    <property type="evidence" value="ECO:0007669"/>
    <property type="project" value="TreeGrafter"/>
</dbReference>
<dbReference type="EMBL" id="FXZD01000011">
    <property type="protein sequence ID" value="SMY03595.1"/>
    <property type="molecule type" value="Genomic_DNA"/>
</dbReference>
<feature type="transmembrane region" description="Helical" evidence="1">
    <location>
        <begin position="348"/>
        <end position="364"/>
    </location>
</feature>
<evidence type="ECO:0000313" key="3">
    <source>
        <dbReference type="EMBL" id="SMY03595.1"/>
    </source>
</evidence>
<dbReference type="RefSeq" id="WP_101620885.1">
    <property type="nucleotide sequence ID" value="NZ_FXZD01000011.1"/>
</dbReference>
<reference evidence="3 4" key="1">
    <citation type="submission" date="2017-03" db="EMBL/GenBank/DDBJ databases">
        <authorList>
            <person name="Afonso C.L."/>
            <person name="Miller P.J."/>
            <person name="Scott M.A."/>
            <person name="Spackman E."/>
            <person name="Goraichik I."/>
            <person name="Dimitrov K.M."/>
            <person name="Suarez D.L."/>
            <person name="Swayne D.E."/>
        </authorList>
    </citation>
    <scope>NUCLEOTIDE SEQUENCE [LARGE SCALE GENOMIC DNA]</scope>
    <source>
        <strain evidence="3 4">CNRZ 918</strain>
    </source>
</reference>
<gene>
    <name evidence="3" type="ORF">BANT918_02871</name>
</gene>
<feature type="transmembrane region" description="Helical" evidence="1">
    <location>
        <begin position="370"/>
        <end position="392"/>
    </location>
</feature>
<keyword evidence="1" id="KW-1133">Transmembrane helix</keyword>
<dbReference type="GO" id="GO:0016287">
    <property type="term" value="F:glycerone-phosphate O-acyltransferase activity"/>
    <property type="evidence" value="ECO:0007669"/>
    <property type="project" value="TreeGrafter"/>
</dbReference>
<dbReference type="GO" id="GO:0008654">
    <property type="term" value="P:phospholipid biosynthetic process"/>
    <property type="evidence" value="ECO:0007669"/>
    <property type="project" value="TreeGrafter"/>
</dbReference>